<evidence type="ECO:0000256" key="7">
    <source>
        <dbReference type="ARBA" id="ARBA00023177"/>
    </source>
</evidence>
<dbReference type="SUPFAM" id="SSF111352">
    <property type="entry name" value="Ammonium transporter"/>
    <property type="match status" value="1"/>
</dbReference>
<reference evidence="11" key="1">
    <citation type="submission" date="2021-04" db="EMBL/GenBank/DDBJ databases">
        <title>Draft genome assembly of strain Phenylobacterium sp. 20VBR1 using MiniION and Illumina platforms.</title>
        <authorList>
            <person name="Thomas F.A."/>
            <person name="Krishnan K.P."/>
            <person name="Sinha R.K."/>
        </authorList>
    </citation>
    <scope>NUCLEOTIDE SEQUENCE</scope>
    <source>
        <strain evidence="11">20VBR1</strain>
    </source>
</reference>
<evidence type="ECO:0000256" key="4">
    <source>
        <dbReference type="ARBA" id="ARBA00022692"/>
    </source>
</evidence>
<proteinExistence type="inferred from homology"/>
<feature type="chain" id="PRO_5037566106" description="Ammonium transporter" evidence="9">
    <location>
        <begin position="30"/>
        <end position="483"/>
    </location>
</feature>
<evidence type="ECO:0000313" key="12">
    <source>
        <dbReference type="Proteomes" id="UP000622580"/>
    </source>
</evidence>
<dbReference type="InterPro" id="IPR018047">
    <property type="entry name" value="Ammonium_transpt_CS"/>
</dbReference>
<dbReference type="Proteomes" id="UP000622580">
    <property type="component" value="Unassembled WGS sequence"/>
</dbReference>
<keyword evidence="3 8" id="KW-0813">Transport</keyword>
<feature type="transmembrane region" description="Helical" evidence="8">
    <location>
        <begin position="211"/>
        <end position="233"/>
    </location>
</feature>
<feature type="transmembrane region" description="Helical" evidence="8">
    <location>
        <begin position="343"/>
        <end position="362"/>
    </location>
</feature>
<keyword evidence="6 8" id="KW-0472">Membrane</keyword>
<feature type="transmembrane region" description="Helical" evidence="8">
    <location>
        <begin position="86"/>
        <end position="110"/>
    </location>
</feature>
<comment type="caution">
    <text evidence="11">The sequence shown here is derived from an EMBL/GenBank/DDBJ whole genome shotgun (WGS) entry which is preliminary data.</text>
</comment>
<dbReference type="GO" id="GO:0008519">
    <property type="term" value="F:ammonium channel activity"/>
    <property type="evidence" value="ECO:0007669"/>
    <property type="project" value="InterPro"/>
</dbReference>
<feature type="transmembrane region" description="Helical" evidence="8">
    <location>
        <begin position="245"/>
        <end position="266"/>
    </location>
</feature>
<dbReference type="Gene3D" id="1.10.3430.10">
    <property type="entry name" value="Ammonium transporter AmtB like domains"/>
    <property type="match status" value="1"/>
</dbReference>
<keyword evidence="12" id="KW-1185">Reference proteome</keyword>
<evidence type="ECO:0000256" key="6">
    <source>
        <dbReference type="ARBA" id="ARBA00023136"/>
    </source>
</evidence>
<evidence type="ECO:0000256" key="3">
    <source>
        <dbReference type="ARBA" id="ARBA00022448"/>
    </source>
</evidence>
<gene>
    <name evidence="11" type="ORF">JKL49_08965</name>
</gene>
<evidence type="ECO:0000256" key="8">
    <source>
        <dbReference type="RuleBase" id="RU362002"/>
    </source>
</evidence>
<keyword evidence="5 8" id="KW-1133">Transmembrane helix</keyword>
<dbReference type="Pfam" id="PF00909">
    <property type="entry name" value="Ammonium_transp"/>
    <property type="match status" value="1"/>
</dbReference>
<dbReference type="RefSeq" id="WP_215339865.1">
    <property type="nucleotide sequence ID" value="NZ_JAGSGD010000001.1"/>
</dbReference>
<evidence type="ECO:0000256" key="1">
    <source>
        <dbReference type="ARBA" id="ARBA00004141"/>
    </source>
</evidence>
<feature type="transmembrane region" description="Helical" evidence="8">
    <location>
        <begin position="117"/>
        <end position="138"/>
    </location>
</feature>
<accession>A0A941HWG9</accession>
<sequence length="483" mass="49697">MKTFGFKRLAGLLAAATLVGAPLALPAFAQDAPAAEAAAPAPEAAAPAPEAAPAAEEAAPAAAEAAAPAKPLMAHQVKLELDGSGAAWILTSTALVLMMTIPGLALFYGGMVRRKNVIATVAQSFAVTCVVTIVWMAITYGMSFGVNPDETLNKYIGSFDVLFLNGVTTETAFSAAKGLPEMLWIVYQMTFAIITPALIAGAFAERLKFSALLLFTTLWAIFVYAPICHWVWGGGWLSGAGVLDFAGGTVVHINAGVAGLMCALVLGKRKGYGAENMAPHNLVFTMIGASLLWVGWFGFNAGSEWAADGIASAAMLNTQIAAAAAALAWMLVEWVERKKPGMLGLASGAVAGLVAITPAAGFVNPQGALIIGIVGGAAAYVGAVWLKRLLKYDDSLDAFGVHGIAGIAGALLTGVLADPAINSLGEGASLMKQVLGISATIVWSGVVTLIILFICKFTTGLRVSEEGEVEGLDLSLHGEALHE</sequence>
<feature type="transmembrane region" description="Helical" evidence="8">
    <location>
        <begin position="278"/>
        <end position="298"/>
    </location>
</feature>
<feature type="transmembrane region" description="Helical" evidence="8">
    <location>
        <begin position="184"/>
        <end position="204"/>
    </location>
</feature>
<feature type="transmembrane region" description="Helical" evidence="8">
    <location>
        <begin position="398"/>
        <end position="417"/>
    </location>
</feature>
<dbReference type="PANTHER" id="PTHR43029">
    <property type="entry name" value="AMMONIUM TRANSPORTER MEP2"/>
    <property type="match status" value="1"/>
</dbReference>
<evidence type="ECO:0000256" key="2">
    <source>
        <dbReference type="ARBA" id="ARBA00005887"/>
    </source>
</evidence>
<name>A0A941HWG9_9CAUL</name>
<dbReference type="InterPro" id="IPR001905">
    <property type="entry name" value="Ammonium_transpt"/>
</dbReference>
<feature type="signal peptide" evidence="9">
    <location>
        <begin position="1"/>
        <end position="29"/>
    </location>
</feature>
<evidence type="ECO:0000313" key="11">
    <source>
        <dbReference type="EMBL" id="MBR7619515.1"/>
    </source>
</evidence>
<dbReference type="PROSITE" id="PS01219">
    <property type="entry name" value="AMMONIUM_TRANSP"/>
    <property type="match status" value="1"/>
</dbReference>
<organism evidence="11 12">
    <name type="scientific">Phenylobacterium glaciei</name>
    <dbReference type="NCBI Taxonomy" id="2803784"/>
    <lineage>
        <taxon>Bacteria</taxon>
        <taxon>Pseudomonadati</taxon>
        <taxon>Pseudomonadota</taxon>
        <taxon>Alphaproteobacteria</taxon>
        <taxon>Caulobacterales</taxon>
        <taxon>Caulobacteraceae</taxon>
        <taxon>Phenylobacterium</taxon>
    </lineage>
</organism>
<protein>
    <recommendedName>
        <fullName evidence="8">Ammonium transporter</fullName>
    </recommendedName>
</protein>
<dbReference type="NCBIfam" id="TIGR00836">
    <property type="entry name" value="amt"/>
    <property type="match status" value="1"/>
</dbReference>
<dbReference type="PANTHER" id="PTHR43029:SF10">
    <property type="entry name" value="AMMONIUM TRANSPORTER MEP2"/>
    <property type="match status" value="1"/>
</dbReference>
<keyword evidence="9" id="KW-0732">Signal</keyword>
<comment type="subcellular location">
    <subcellularLocation>
        <location evidence="8">Cell membrane</location>
        <topology evidence="8">Multi-pass membrane protein</topology>
    </subcellularLocation>
    <subcellularLocation>
        <location evidence="1">Membrane</location>
        <topology evidence="1">Multi-pass membrane protein</topology>
    </subcellularLocation>
</comment>
<evidence type="ECO:0000256" key="5">
    <source>
        <dbReference type="ARBA" id="ARBA00022989"/>
    </source>
</evidence>
<feature type="transmembrane region" description="Helical" evidence="8">
    <location>
        <begin position="310"/>
        <end position="331"/>
    </location>
</feature>
<dbReference type="EMBL" id="JAGSGD010000001">
    <property type="protein sequence ID" value="MBR7619515.1"/>
    <property type="molecule type" value="Genomic_DNA"/>
</dbReference>
<dbReference type="InterPro" id="IPR024041">
    <property type="entry name" value="NH4_transpt_AmtB-like_dom"/>
</dbReference>
<evidence type="ECO:0000259" key="10">
    <source>
        <dbReference type="Pfam" id="PF00909"/>
    </source>
</evidence>
<evidence type="ECO:0000256" key="9">
    <source>
        <dbReference type="SAM" id="SignalP"/>
    </source>
</evidence>
<dbReference type="InterPro" id="IPR029020">
    <property type="entry name" value="Ammonium/urea_transptr"/>
</dbReference>
<keyword evidence="4 8" id="KW-0812">Transmembrane</keyword>
<comment type="similarity">
    <text evidence="2 8">Belongs to the ammonia transporter channel (TC 1.A.11.2) family.</text>
</comment>
<feature type="domain" description="Ammonium transporter AmtB-like" evidence="10">
    <location>
        <begin position="87"/>
        <end position="479"/>
    </location>
</feature>
<keyword evidence="7 8" id="KW-0924">Ammonia transport</keyword>
<dbReference type="AlphaFoldDB" id="A0A941HWG9"/>
<dbReference type="GO" id="GO:0005886">
    <property type="term" value="C:plasma membrane"/>
    <property type="evidence" value="ECO:0007669"/>
    <property type="project" value="UniProtKB-SubCell"/>
</dbReference>
<feature type="transmembrane region" description="Helical" evidence="8">
    <location>
        <begin position="368"/>
        <end position="386"/>
    </location>
</feature>
<feature type="transmembrane region" description="Helical" evidence="8">
    <location>
        <begin position="437"/>
        <end position="455"/>
    </location>
</feature>